<evidence type="ECO:0000256" key="6">
    <source>
        <dbReference type="ARBA" id="ARBA00022800"/>
    </source>
</evidence>
<dbReference type="EMBL" id="BRZM01002609">
    <property type="protein sequence ID" value="GLD74972.1"/>
    <property type="molecule type" value="Genomic_DNA"/>
</dbReference>
<dbReference type="PANTHER" id="PTHR31219:SF2">
    <property type="entry name" value="RNA LIGASE 1"/>
    <property type="match status" value="1"/>
</dbReference>
<dbReference type="GO" id="GO:0000302">
    <property type="term" value="P:response to reactive oxygen species"/>
    <property type="evidence" value="ECO:0007669"/>
    <property type="project" value="InterPro"/>
</dbReference>
<evidence type="ECO:0000313" key="13">
    <source>
        <dbReference type="Proteomes" id="UP001279410"/>
    </source>
</evidence>
<evidence type="ECO:0000256" key="4">
    <source>
        <dbReference type="ARBA" id="ARBA00022598"/>
    </source>
</evidence>
<comment type="cofactor">
    <cofactor evidence="2">
        <name>Mg(2+)</name>
        <dbReference type="ChEBI" id="CHEBI:18420"/>
    </cofactor>
</comment>
<dbReference type="PANTHER" id="PTHR31219">
    <property type="entry name" value="CHROMOSOME 28 C12ORF29 HOMOLOG"/>
    <property type="match status" value="1"/>
</dbReference>
<keyword evidence="4" id="KW-0436">Ligase</keyword>
<keyword evidence="7" id="KW-0067">ATP-binding</keyword>
<evidence type="ECO:0000313" key="12">
    <source>
        <dbReference type="EMBL" id="GLD74972.1"/>
    </source>
</evidence>
<proteinExistence type="predicted"/>
<evidence type="ECO:0000256" key="11">
    <source>
        <dbReference type="ARBA" id="ARBA00045151"/>
    </source>
</evidence>
<keyword evidence="5" id="KW-0547">Nucleotide-binding</keyword>
<evidence type="ECO:0000256" key="7">
    <source>
        <dbReference type="ARBA" id="ARBA00022840"/>
    </source>
</evidence>
<evidence type="ECO:0000256" key="5">
    <source>
        <dbReference type="ARBA" id="ARBA00022741"/>
    </source>
</evidence>
<comment type="cofactor">
    <cofactor evidence="1">
        <name>Mn(2+)</name>
        <dbReference type="ChEBI" id="CHEBI:29035"/>
    </cofactor>
</comment>
<dbReference type="GO" id="GO:0005524">
    <property type="term" value="F:ATP binding"/>
    <property type="evidence" value="ECO:0007669"/>
    <property type="project" value="UniProtKB-KW"/>
</dbReference>
<dbReference type="EC" id="6.5.1.3" evidence="3"/>
<evidence type="ECO:0000256" key="1">
    <source>
        <dbReference type="ARBA" id="ARBA00001936"/>
    </source>
</evidence>
<sequence>MMRRLGSVQQKIPCVFLTEVKEEQSRKRECQQFPVVATSQRTPVAWRRMSLWRFHGKLMVPAVMSQFIKESPEDLAEASPGTANDGTH</sequence>
<dbReference type="Proteomes" id="UP001279410">
    <property type="component" value="Unassembled WGS sequence"/>
</dbReference>
<name>A0AAD3RNI6_LATJO</name>
<dbReference type="Pfam" id="PF17720">
    <property type="entry name" value="RLIG1"/>
    <property type="match status" value="1"/>
</dbReference>
<evidence type="ECO:0000256" key="2">
    <source>
        <dbReference type="ARBA" id="ARBA00001946"/>
    </source>
</evidence>
<keyword evidence="13" id="KW-1185">Reference proteome</keyword>
<keyword evidence="6" id="KW-0692">RNA repair</keyword>
<dbReference type="InterPro" id="IPR041211">
    <property type="entry name" value="RLIG1"/>
</dbReference>
<evidence type="ECO:0000256" key="8">
    <source>
        <dbReference type="ARBA" id="ARBA00034038"/>
    </source>
</evidence>
<evidence type="ECO:0000256" key="9">
    <source>
        <dbReference type="ARBA" id="ARBA00035168"/>
    </source>
</evidence>
<accession>A0AAD3RNI6</accession>
<dbReference type="GO" id="GO:0042245">
    <property type="term" value="P:RNA repair"/>
    <property type="evidence" value="ECO:0007669"/>
    <property type="project" value="UniProtKB-KW"/>
</dbReference>
<protein>
    <recommendedName>
        <fullName evidence="9">RNA ligase 1</fullName>
        <ecNumber evidence="3">6.5.1.3</ecNumber>
    </recommendedName>
    <alternativeName>
        <fullName evidence="10">RNA ligase</fullName>
    </alternativeName>
</protein>
<evidence type="ECO:0000256" key="3">
    <source>
        <dbReference type="ARBA" id="ARBA00012724"/>
    </source>
</evidence>
<dbReference type="AlphaFoldDB" id="A0AAD3RNI6"/>
<evidence type="ECO:0000256" key="10">
    <source>
        <dbReference type="ARBA" id="ARBA00035432"/>
    </source>
</evidence>
<gene>
    <name evidence="12" type="ORF">AKAME5_002630400</name>
</gene>
<comment type="caution">
    <text evidence="12">The sequence shown here is derived from an EMBL/GenBank/DDBJ whole genome shotgun (WGS) entry which is preliminary data.</text>
</comment>
<comment type="function">
    <text evidence="11">Functions as an RNA ligase, in vitro. The ligation reaction entails three nucleotidyl transfer steps. In the first step, the RNA ligase reacts with ATP in the absence of nucleic acid to form a covalent ligase-AMP intermediate and release pyrophosphate. In step 2, the ligase-AMP binds to the nucleic acid and transfers the adenylate to the 5'-PO4 terminus to form an adenylylated intermediate. In step 3, the RNA ligase directs the attack of the 3'-OH on the 5'-phosphoanhydride linkage, resulting in a repaired 3'-5' phosphodiester and release of AMP. Exhibits selectivity for single-stranded RNA substrates and may not have nick-sealing activity on double-stranded DNA-RNA hybrids. May play a role in maintaining RNA integrity under stress conditions, for example in response to reactive oxygen species (ROS).</text>
</comment>
<reference evidence="12" key="1">
    <citation type="submission" date="2022-08" db="EMBL/GenBank/DDBJ databases">
        <title>Genome sequencing of akame (Lates japonicus).</title>
        <authorList>
            <person name="Hashiguchi Y."/>
            <person name="Takahashi H."/>
        </authorList>
    </citation>
    <scope>NUCLEOTIDE SEQUENCE</scope>
    <source>
        <strain evidence="12">Kochi</strain>
    </source>
</reference>
<organism evidence="12 13">
    <name type="scientific">Lates japonicus</name>
    <name type="common">Japanese lates</name>
    <dbReference type="NCBI Taxonomy" id="270547"/>
    <lineage>
        <taxon>Eukaryota</taxon>
        <taxon>Metazoa</taxon>
        <taxon>Chordata</taxon>
        <taxon>Craniata</taxon>
        <taxon>Vertebrata</taxon>
        <taxon>Euteleostomi</taxon>
        <taxon>Actinopterygii</taxon>
        <taxon>Neopterygii</taxon>
        <taxon>Teleostei</taxon>
        <taxon>Neoteleostei</taxon>
        <taxon>Acanthomorphata</taxon>
        <taxon>Carangaria</taxon>
        <taxon>Carangaria incertae sedis</taxon>
        <taxon>Centropomidae</taxon>
        <taxon>Lates</taxon>
    </lineage>
</organism>
<dbReference type="GO" id="GO:0003972">
    <property type="term" value="F:RNA ligase (ATP) activity"/>
    <property type="evidence" value="ECO:0007669"/>
    <property type="project" value="UniProtKB-EC"/>
</dbReference>
<comment type="catalytic activity">
    <reaction evidence="8">
        <text>ATP + (ribonucleotide)n-3'-hydroxyl + 5'-phospho-(ribonucleotide)m = (ribonucleotide)n+m + AMP + diphosphate.</text>
        <dbReference type="EC" id="6.5.1.3"/>
    </reaction>
</comment>